<evidence type="ECO:0000313" key="2">
    <source>
        <dbReference type="EMBL" id="DAE30973.1"/>
    </source>
</evidence>
<keyword evidence="1" id="KW-1133">Transmembrane helix</keyword>
<reference evidence="2" key="1">
    <citation type="journal article" date="2021" name="Proc. Natl. Acad. Sci. U.S.A.">
        <title>A Catalog of Tens of Thousands of Viruses from Human Metagenomes Reveals Hidden Associations with Chronic Diseases.</title>
        <authorList>
            <person name="Tisza M.J."/>
            <person name="Buck C.B."/>
        </authorList>
    </citation>
    <scope>NUCLEOTIDE SEQUENCE</scope>
    <source>
        <strain evidence="2">CtML55</strain>
    </source>
</reference>
<proteinExistence type="predicted"/>
<accession>A0A8S5RIV1</accession>
<sequence length="29" mass="3428">MYCLLPTNVYLQSFIYSFLILILFQSPSL</sequence>
<name>A0A8S5RIV1_9VIRU</name>
<keyword evidence="1" id="KW-0472">Membrane</keyword>
<dbReference type="EMBL" id="BK059105">
    <property type="protein sequence ID" value="DAE30973.1"/>
    <property type="molecule type" value="Genomic_DNA"/>
</dbReference>
<organism evidence="2">
    <name type="scientific">virus sp. ctML55</name>
    <dbReference type="NCBI Taxonomy" id="2827627"/>
    <lineage>
        <taxon>Viruses</taxon>
    </lineage>
</organism>
<protein>
    <submittedName>
        <fullName evidence="2">Uncharacterized protein</fullName>
    </submittedName>
</protein>
<feature type="transmembrane region" description="Helical" evidence="1">
    <location>
        <begin position="6"/>
        <end position="24"/>
    </location>
</feature>
<keyword evidence="1" id="KW-0812">Transmembrane</keyword>
<evidence type="ECO:0000256" key="1">
    <source>
        <dbReference type="SAM" id="Phobius"/>
    </source>
</evidence>